<dbReference type="PANTHER" id="PTHR13130">
    <property type="entry name" value="34 KDA TRANSCRIPTIONAL CO-ACTIVATOR-RELATED"/>
    <property type="match status" value="1"/>
</dbReference>
<evidence type="ECO:0000256" key="2">
    <source>
        <dbReference type="ARBA" id="ARBA00008048"/>
    </source>
</evidence>
<dbReference type="Proteomes" id="UP000789342">
    <property type="component" value="Unassembled WGS sequence"/>
</dbReference>
<dbReference type="GO" id="GO:0016592">
    <property type="term" value="C:mediator complex"/>
    <property type="evidence" value="ECO:0007669"/>
    <property type="project" value="InterPro"/>
</dbReference>
<evidence type="ECO:0000256" key="3">
    <source>
        <dbReference type="ARBA" id="ARBA00023015"/>
    </source>
</evidence>
<dbReference type="GO" id="GO:0003713">
    <property type="term" value="F:transcription coactivator activity"/>
    <property type="evidence" value="ECO:0007669"/>
    <property type="project" value="TreeGrafter"/>
</dbReference>
<dbReference type="PANTHER" id="PTHR13130:SF4">
    <property type="entry name" value="MEDIATOR OF RNA POLYMERASE II TRANSCRIPTION SUBUNIT 27"/>
    <property type="match status" value="1"/>
</dbReference>
<keyword evidence="3" id="KW-0805">Transcription regulation</keyword>
<feature type="non-terminal residue" evidence="6">
    <location>
        <position position="254"/>
    </location>
</feature>
<dbReference type="AlphaFoldDB" id="A0A9N9NKP5"/>
<comment type="subcellular location">
    <subcellularLocation>
        <location evidence="1">Nucleus</location>
    </subcellularLocation>
</comment>
<gene>
    <name evidence="6" type="ORF">AMORRO_LOCUS15108</name>
</gene>
<keyword evidence="7" id="KW-1185">Reference proteome</keyword>
<evidence type="ECO:0000256" key="4">
    <source>
        <dbReference type="ARBA" id="ARBA00023163"/>
    </source>
</evidence>
<comment type="similarity">
    <text evidence="2">Belongs to the Mediator complex subunit 27 family.</text>
</comment>
<dbReference type="OrthoDB" id="10261040at2759"/>
<proteinExistence type="inferred from homology"/>
<evidence type="ECO:0000313" key="6">
    <source>
        <dbReference type="EMBL" id="CAG8746946.1"/>
    </source>
</evidence>
<keyword evidence="4" id="KW-0804">Transcription</keyword>
<reference evidence="6" key="1">
    <citation type="submission" date="2021-06" db="EMBL/GenBank/DDBJ databases">
        <authorList>
            <person name="Kallberg Y."/>
            <person name="Tangrot J."/>
            <person name="Rosling A."/>
        </authorList>
    </citation>
    <scope>NUCLEOTIDE SEQUENCE</scope>
    <source>
        <strain evidence="6">CL551</strain>
    </source>
</reference>
<dbReference type="Pfam" id="PF11571">
    <property type="entry name" value="Med27"/>
    <property type="match status" value="1"/>
</dbReference>
<dbReference type="GO" id="GO:0006357">
    <property type="term" value="P:regulation of transcription by RNA polymerase II"/>
    <property type="evidence" value="ECO:0007669"/>
    <property type="project" value="TreeGrafter"/>
</dbReference>
<comment type="caution">
    <text evidence="6">The sequence shown here is derived from an EMBL/GenBank/DDBJ whole genome shotgun (WGS) entry which is preliminary data.</text>
</comment>
<sequence>RFSIMNDACMDMLDQFCNLAESSSDELEHARVVASVWADSTGIPEKKFSSLNINENAGGMNYREVMQKRCQQMTSLYHEQCGMYFKKHKEGDHIIPELPILRTTRTYDARQLDDSIDKWLSEAKQRPYKTFREYNQAKLIILTVQVLVNNILKAGITLKYDDINGSFISFVRISVFAHHEKKTIRETSDTIEFQRITQIGLNWLNELDPNDPFPILLDWISSYHDLYTAKCKKCDKILSHESYHYKYLPSVLRC</sequence>
<name>A0A9N9NKP5_9GLOM</name>
<evidence type="ECO:0000256" key="5">
    <source>
        <dbReference type="ARBA" id="ARBA00023242"/>
    </source>
</evidence>
<dbReference type="InterPro" id="IPR021627">
    <property type="entry name" value="Mediator_Med27"/>
</dbReference>
<organism evidence="6 7">
    <name type="scientific">Acaulospora morrowiae</name>
    <dbReference type="NCBI Taxonomy" id="94023"/>
    <lineage>
        <taxon>Eukaryota</taxon>
        <taxon>Fungi</taxon>
        <taxon>Fungi incertae sedis</taxon>
        <taxon>Mucoromycota</taxon>
        <taxon>Glomeromycotina</taxon>
        <taxon>Glomeromycetes</taxon>
        <taxon>Diversisporales</taxon>
        <taxon>Acaulosporaceae</taxon>
        <taxon>Acaulospora</taxon>
    </lineage>
</organism>
<keyword evidence="5" id="KW-0539">Nucleus</keyword>
<accession>A0A9N9NKP5</accession>
<dbReference type="EMBL" id="CAJVPV010033421">
    <property type="protein sequence ID" value="CAG8746946.1"/>
    <property type="molecule type" value="Genomic_DNA"/>
</dbReference>
<protein>
    <submittedName>
        <fullName evidence="6">1955_t:CDS:1</fullName>
    </submittedName>
</protein>
<evidence type="ECO:0000313" key="7">
    <source>
        <dbReference type="Proteomes" id="UP000789342"/>
    </source>
</evidence>
<evidence type="ECO:0000256" key="1">
    <source>
        <dbReference type="ARBA" id="ARBA00004123"/>
    </source>
</evidence>